<evidence type="ECO:0000313" key="7">
    <source>
        <dbReference type="EMBL" id="AEE53791.1"/>
    </source>
</evidence>
<dbReference type="InterPro" id="IPR051198">
    <property type="entry name" value="BchE-like"/>
</dbReference>
<organism evidence="7 8">
    <name type="scientific">Haliscomenobacter hydrossis (strain ATCC 27775 / DSM 1100 / LMG 10767 / O)</name>
    <dbReference type="NCBI Taxonomy" id="760192"/>
    <lineage>
        <taxon>Bacteria</taxon>
        <taxon>Pseudomonadati</taxon>
        <taxon>Bacteroidota</taxon>
        <taxon>Saprospiria</taxon>
        <taxon>Saprospirales</taxon>
        <taxon>Haliscomenobacteraceae</taxon>
        <taxon>Haliscomenobacter</taxon>
    </lineage>
</organism>
<dbReference type="SMART" id="SM00729">
    <property type="entry name" value="Elp3"/>
    <property type="match status" value="1"/>
</dbReference>
<evidence type="ECO:0000256" key="1">
    <source>
        <dbReference type="ARBA" id="ARBA00001966"/>
    </source>
</evidence>
<dbReference type="AlphaFoldDB" id="F4L0B8"/>
<dbReference type="eggNOG" id="COG1032">
    <property type="taxonomic scope" value="Bacteria"/>
</dbReference>
<evidence type="ECO:0000256" key="3">
    <source>
        <dbReference type="ARBA" id="ARBA00022723"/>
    </source>
</evidence>
<dbReference type="GO" id="GO:0031419">
    <property type="term" value="F:cobalamin binding"/>
    <property type="evidence" value="ECO:0007669"/>
    <property type="project" value="InterPro"/>
</dbReference>
<dbReference type="SFLD" id="SFLDS00029">
    <property type="entry name" value="Radical_SAM"/>
    <property type="match status" value="1"/>
</dbReference>
<dbReference type="HOGENOM" id="CLU_018720_0_0_10"/>
<evidence type="ECO:0000313" key="8">
    <source>
        <dbReference type="Proteomes" id="UP000008461"/>
    </source>
</evidence>
<evidence type="ECO:0000256" key="2">
    <source>
        <dbReference type="ARBA" id="ARBA00022691"/>
    </source>
</evidence>
<dbReference type="InterPro" id="IPR058240">
    <property type="entry name" value="rSAM_sf"/>
</dbReference>
<dbReference type="InterPro" id="IPR006638">
    <property type="entry name" value="Elp3/MiaA/NifB-like_rSAM"/>
</dbReference>
<reference evidence="7 8" key="1">
    <citation type="journal article" date="2011" name="Stand. Genomic Sci.">
        <title>Complete genome sequence of Haliscomenobacter hydrossis type strain (O).</title>
        <authorList>
            <consortium name="US DOE Joint Genome Institute (JGI-PGF)"/>
            <person name="Daligault H."/>
            <person name="Lapidus A."/>
            <person name="Zeytun A."/>
            <person name="Nolan M."/>
            <person name="Lucas S."/>
            <person name="Del Rio T.G."/>
            <person name="Tice H."/>
            <person name="Cheng J.F."/>
            <person name="Tapia R."/>
            <person name="Han C."/>
            <person name="Goodwin L."/>
            <person name="Pitluck S."/>
            <person name="Liolios K."/>
            <person name="Pagani I."/>
            <person name="Ivanova N."/>
            <person name="Huntemann M."/>
            <person name="Mavromatis K."/>
            <person name="Mikhailova N."/>
            <person name="Pati A."/>
            <person name="Chen A."/>
            <person name="Palaniappan K."/>
            <person name="Land M."/>
            <person name="Hauser L."/>
            <person name="Brambilla E.M."/>
            <person name="Rohde M."/>
            <person name="Verbarg S."/>
            <person name="Goker M."/>
            <person name="Bristow J."/>
            <person name="Eisen J.A."/>
            <person name="Markowitz V."/>
            <person name="Hugenholtz P."/>
            <person name="Kyrpides N.C."/>
            <person name="Klenk H.P."/>
            <person name="Woyke T."/>
        </authorList>
    </citation>
    <scope>NUCLEOTIDE SEQUENCE [LARGE SCALE GENOMIC DNA]</scope>
    <source>
        <strain evidence="8">ATCC 27775 / DSM 1100 / LMG 10767 / O</strain>
    </source>
</reference>
<dbReference type="OrthoDB" id="9801424at2"/>
<reference key="2">
    <citation type="submission" date="2011-04" db="EMBL/GenBank/DDBJ databases">
        <title>Complete sequence of chromosome of Haliscomenobacter hydrossis DSM 1100.</title>
        <authorList>
            <consortium name="US DOE Joint Genome Institute (JGI-PGF)"/>
            <person name="Lucas S."/>
            <person name="Han J."/>
            <person name="Lapidus A."/>
            <person name="Bruce D."/>
            <person name="Goodwin L."/>
            <person name="Pitluck S."/>
            <person name="Peters L."/>
            <person name="Kyrpides N."/>
            <person name="Mavromatis K."/>
            <person name="Ivanova N."/>
            <person name="Ovchinnikova G."/>
            <person name="Pagani I."/>
            <person name="Daligault H."/>
            <person name="Detter J.C."/>
            <person name="Han C."/>
            <person name="Land M."/>
            <person name="Hauser L."/>
            <person name="Markowitz V."/>
            <person name="Cheng J.-F."/>
            <person name="Hugenholtz P."/>
            <person name="Woyke T."/>
            <person name="Wu D."/>
            <person name="Verbarg S."/>
            <person name="Frueling A."/>
            <person name="Brambilla E."/>
            <person name="Klenk H.-P."/>
            <person name="Eisen J.A."/>
        </authorList>
    </citation>
    <scope>NUCLEOTIDE SEQUENCE</scope>
    <source>
        <strain>DSM 1100</strain>
    </source>
</reference>
<proteinExistence type="predicted"/>
<feature type="domain" description="B12-binding" evidence="6">
    <location>
        <begin position="135"/>
        <end position="287"/>
    </location>
</feature>
<dbReference type="EMBL" id="CP002691">
    <property type="protein sequence ID" value="AEE53791.1"/>
    <property type="molecule type" value="Genomic_DNA"/>
</dbReference>
<keyword evidence="3" id="KW-0479">Metal-binding</keyword>
<dbReference type="KEGG" id="hhy:Halhy_5968"/>
<dbReference type="GO" id="GO:0046872">
    <property type="term" value="F:metal ion binding"/>
    <property type="evidence" value="ECO:0007669"/>
    <property type="project" value="UniProtKB-KW"/>
</dbReference>
<keyword evidence="2" id="KW-0949">S-adenosyl-L-methionine</keyword>
<dbReference type="Pfam" id="PF04055">
    <property type="entry name" value="Radical_SAM"/>
    <property type="match status" value="1"/>
</dbReference>
<dbReference type="InterPro" id="IPR007197">
    <property type="entry name" value="rSAM"/>
</dbReference>
<accession>F4L0B8</accession>
<dbReference type="RefSeq" id="WP_013768319.1">
    <property type="nucleotide sequence ID" value="NC_015510.1"/>
</dbReference>
<keyword evidence="4" id="KW-0408">Iron</keyword>
<name>F4L0B8_HALH1</name>
<keyword evidence="8" id="KW-1185">Reference proteome</keyword>
<dbReference type="GO" id="GO:0003824">
    <property type="term" value="F:catalytic activity"/>
    <property type="evidence" value="ECO:0007669"/>
    <property type="project" value="InterPro"/>
</dbReference>
<comment type="cofactor">
    <cofactor evidence="1">
        <name>[4Fe-4S] cluster</name>
        <dbReference type="ChEBI" id="CHEBI:49883"/>
    </cofactor>
</comment>
<dbReference type="STRING" id="760192.Halhy_5968"/>
<dbReference type="GO" id="GO:0005829">
    <property type="term" value="C:cytosol"/>
    <property type="evidence" value="ECO:0007669"/>
    <property type="project" value="TreeGrafter"/>
</dbReference>
<dbReference type="GO" id="GO:0051536">
    <property type="term" value="F:iron-sulfur cluster binding"/>
    <property type="evidence" value="ECO:0007669"/>
    <property type="project" value="UniProtKB-KW"/>
</dbReference>
<evidence type="ECO:0000256" key="4">
    <source>
        <dbReference type="ARBA" id="ARBA00023004"/>
    </source>
</evidence>
<dbReference type="InterPro" id="IPR023404">
    <property type="entry name" value="rSAM_horseshoe"/>
</dbReference>
<dbReference type="SFLD" id="SFLDG01082">
    <property type="entry name" value="B12-binding_domain_containing"/>
    <property type="match status" value="1"/>
</dbReference>
<dbReference type="PROSITE" id="PS51332">
    <property type="entry name" value="B12_BINDING"/>
    <property type="match status" value="1"/>
</dbReference>
<evidence type="ECO:0000256" key="5">
    <source>
        <dbReference type="ARBA" id="ARBA00023014"/>
    </source>
</evidence>
<dbReference type="Gene3D" id="3.40.50.280">
    <property type="entry name" value="Cobalamin-binding domain"/>
    <property type="match status" value="1"/>
</dbReference>
<sequence>MSTTAFLITPPFTQLNTPYPATAYLKGFLNTKNIPAYQADLGIEVILALYSKKGLADLFTQVKLKQPELSENARRMLALQTHYIHTIDGVVSFLQGKNPTLAHLICQDGYLPRADRFKQLADLSWAFGSMGTQDKAKHLATLYLEDLADLITECVDEHFGLSRYAERLGRSAYSFDELYTHLQQGYTYIDALLIELLSAKMEDLQPKMVAISVPFPGNLYTAFRCGQWIKQHHPTCKVVMGGGFANTELRSLSDERVFEFFDFITLDDGETPIENLLEHIEGKRPVELLKRCFTLIDGKVEYLNGSLNRDYKQSEVGTPDYSDLLLDQYISAIEVVNPMHRMWSDGRWNKLTMAHGCYWGKCTFCDISLDYIKLYEPVAAQLLCDRMEEMIQQTGQHGFHFVDEAAPPALMRALALEIIRRKLTVTWWTNIRFEKNFTRDLCQLLKASGCIAVSGGLEVASDRLLELIQKGVTVAQVAKVTRNFTEAGIMVHAYLMYGFPTQTAQETIDSLEMVRQMFEAGILQSGFWHQFALTAHSPVGMNPTHFKINIEPGCSGTFANNDILFTDPVGVDHDAFSFGLKKSLLNYMHGIGFDFPLQDWFEVKVPRTKIAKEYIVNALNEDEIHSVKPSAKVVWLGNKPNLEISTKTKRGETWETAMLTFYAIKDTLSIKVEVPQGKWVMEILDKIRVDASETLTFQQVKDDYEAAGLDDFELFWYNKPFNKLANFGLLTL</sequence>
<dbReference type="PANTHER" id="PTHR43409:SF7">
    <property type="entry name" value="BLL1977 PROTEIN"/>
    <property type="match status" value="1"/>
</dbReference>
<protein>
    <submittedName>
        <fullName evidence="7">Radical SAM domain protein</fullName>
    </submittedName>
</protein>
<dbReference type="Proteomes" id="UP000008461">
    <property type="component" value="Chromosome"/>
</dbReference>
<dbReference type="SUPFAM" id="SSF102114">
    <property type="entry name" value="Radical SAM enzymes"/>
    <property type="match status" value="1"/>
</dbReference>
<dbReference type="PANTHER" id="PTHR43409">
    <property type="entry name" value="ANAEROBIC MAGNESIUM-PROTOPORPHYRIN IX MONOMETHYL ESTER CYCLASE-RELATED"/>
    <property type="match status" value="1"/>
</dbReference>
<evidence type="ECO:0000259" key="6">
    <source>
        <dbReference type="PROSITE" id="PS51332"/>
    </source>
</evidence>
<gene>
    <name evidence="7" type="ordered locus">Halhy_5968</name>
</gene>
<dbReference type="Gene3D" id="3.80.30.20">
    <property type="entry name" value="tm_1862 like domain"/>
    <property type="match status" value="1"/>
</dbReference>
<keyword evidence="5" id="KW-0411">Iron-sulfur</keyword>
<dbReference type="InterPro" id="IPR006158">
    <property type="entry name" value="Cobalamin-bd"/>
</dbReference>